<keyword evidence="4" id="KW-0539">Nucleus</keyword>
<dbReference type="InterPro" id="IPR044898">
    <property type="entry name" value="CDI_dom_sf"/>
</dbReference>
<dbReference type="PANTHER" id="PTHR10265:SF45">
    <property type="entry name" value="DACAPO"/>
    <property type="match status" value="1"/>
</dbReference>
<keyword evidence="8" id="KW-1185">Reference proteome</keyword>
<feature type="domain" description="Cyclin-dependent kinase inhibitor" evidence="6">
    <location>
        <begin position="46"/>
        <end position="80"/>
    </location>
</feature>
<reference evidence="7" key="1">
    <citation type="submission" date="2020-08" db="EMBL/GenBank/DDBJ databases">
        <title>Multicomponent nature underlies the extraordinary mechanical properties of spider dragline silk.</title>
        <authorList>
            <person name="Kono N."/>
            <person name="Nakamura H."/>
            <person name="Mori M."/>
            <person name="Yoshida Y."/>
            <person name="Ohtoshi R."/>
            <person name="Malay A.D."/>
            <person name="Moran D.A.P."/>
            <person name="Tomita M."/>
            <person name="Numata K."/>
            <person name="Arakawa K."/>
        </authorList>
    </citation>
    <scope>NUCLEOTIDE SEQUENCE</scope>
</reference>
<comment type="similarity">
    <text evidence="2">Belongs to the CDI family.</text>
</comment>
<protein>
    <recommendedName>
        <fullName evidence="6">Cyclin-dependent kinase inhibitor domain-containing protein</fullName>
    </recommendedName>
</protein>
<dbReference type="GO" id="GO:0004861">
    <property type="term" value="F:cyclin-dependent protein serine/threonine kinase inhibitor activity"/>
    <property type="evidence" value="ECO:0007669"/>
    <property type="project" value="InterPro"/>
</dbReference>
<proteinExistence type="inferred from homology"/>
<organism evidence="7 8">
    <name type="scientific">Nephila pilipes</name>
    <name type="common">Giant wood spider</name>
    <name type="synonym">Nephila maculata</name>
    <dbReference type="NCBI Taxonomy" id="299642"/>
    <lineage>
        <taxon>Eukaryota</taxon>
        <taxon>Metazoa</taxon>
        <taxon>Ecdysozoa</taxon>
        <taxon>Arthropoda</taxon>
        <taxon>Chelicerata</taxon>
        <taxon>Arachnida</taxon>
        <taxon>Araneae</taxon>
        <taxon>Araneomorphae</taxon>
        <taxon>Entelegynae</taxon>
        <taxon>Araneoidea</taxon>
        <taxon>Nephilidae</taxon>
        <taxon>Nephila</taxon>
    </lineage>
</organism>
<dbReference type="Pfam" id="PF02234">
    <property type="entry name" value="CDI"/>
    <property type="match status" value="1"/>
</dbReference>
<comment type="caution">
    <text evidence="7">The sequence shown here is derived from an EMBL/GenBank/DDBJ whole genome shotgun (WGS) entry which is preliminary data.</text>
</comment>
<evidence type="ECO:0000259" key="6">
    <source>
        <dbReference type="Pfam" id="PF02234"/>
    </source>
</evidence>
<dbReference type="Proteomes" id="UP000887013">
    <property type="component" value="Unassembled WGS sequence"/>
</dbReference>
<evidence type="ECO:0000256" key="5">
    <source>
        <dbReference type="ARBA" id="ARBA00023306"/>
    </source>
</evidence>
<name>A0A8X6PDH8_NEPPI</name>
<comment type="subcellular location">
    <subcellularLocation>
        <location evidence="1">Nucleus</location>
    </subcellularLocation>
</comment>
<accession>A0A8X6PDH8</accession>
<evidence type="ECO:0000256" key="3">
    <source>
        <dbReference type="ARBA" id="ARBA00023013"/>
    </source>
</evidence>
<dbReference type="AlphaFoldDB" id="A0A8X6PDH8"/>
<dbReference type="EMBL" id="BMAW01068505">
    <property type="protein sequence ID" value="GFT64846.1"/>
    <property type="molecule type" value="Genomic_DNA"/>
</dbReference>
<evidence type="ECO:0000256" key="2">
    <source>
        <dbReference type="ARBA" id="ARBA00006726"/>
    </source>
</evidence>
<dbReference type="GO" id="GO:0051726">
    <property type="term" value="P:regulation of cell cycle"/>
    <property type="evidence" value="ECO:0007669"/>
    <property type="project" value="InterPro"/>
</dbReference>
<keyword evidence="3" id="KW-0649">Protein kinase inhibitor</keyword>
<evidence type="ECO:0000313" key="7">
    <source>
        <dbReference type="EMBL" id="GFT64846.1"/>
    </source>
</evidence>
<dbReference type="InterPro" id="IPR003175">
    <property type="entry name" value="CDI_dom"/>
</dbReference>
<sequence length="294" mass="33309">MCTVQVLLFADGMGRSTQGVRTGMASVCRKLFANDSAERTDPTVLLKRMEEQLRRKDTERWNFDFQTETPLPGRYQWMSVRRPVPMQKQQREVAEVHPQPSCSSMLASKNKKSSFTTQSKITDFMTKRKRRHQEEGSSSSHILKLRRLTIPTNLTATTRPSGHDIDDTMICPVVWCGTVKYQTSAESQAASQHGRVSSPINPNMLNRPYPNYVVRVLRLLGDSICGRSFTGQSQIYMIYALLFSKAYNLIRVSRGSLFFSPRSRGRSSPVPFKGPLRVADVWGTACFLSSEERG</sequence>
<evidence type="ECO:0000256" key="1">
    <source>
        <dbReference type="ARBA" id="ARBA00004123"/>
    </source>
</evidence>
<keyword evidence="5" id="KW-0131">Cell cycle</keyword>
<dbReference type="PANTHER" id="PTHR10265">
    <property type="entry name" value="CYCLIN-DEPENDENT KINASE INHIBITOR 1"/>
    <property type="match status" value="1"/>
</dbReference>
<gene>
    <name evidence="7" type="primary">AVEN_260263_1</name>
    <name evidence="7" type="ORF">NPIL_82681</name>
</gene>
<evidence type="ECO:0000256" key="4">
    <source>
        <dbReference type="ARBA" id="ARBA00023242"/>
    </source>
</evidence>
<evidence type="ECO:0000313" key="8">
    <source>
        <dbReference type="Proteomes" id="UP000887013"/>
    </source>
</evidence>
<dbReference type="Gene3D" id="4.10.365.10">
    <property type="entry name" value="p27"/>
    <property type="match status" value="1"/>
</dbReference>
<dbReference type="GO" id="GO:0005634">
    <property type="term" value="C:nucleus"/>
    <property type="evidence" value="ECO:0007669"/>
    <property type="project" value="UniProtKB-SubCell"/>
</dbReference>
<dbReference type="OrthoDB" id="9940972at2759"/>